<proteinExistence type="predicted"/>
<dbReference type="STRING" id="1122198.SAMN02745729_11617"/>
<dbReference type="Proteomes" id="UP000242469">
    <property type="component" value="Unassembled WGS sequence"/>
</dbReference>
<name>A0A1H4GFD9_9GAMM</name>
<keyword evidence="2" id="KW-1185">Reference proteome</keyword>
<gene>
    <name evidence="1" type="ORF">SAMN02745729_11617</name>
</gene>
<dbReference type="AlphaFoldDB" id="A0A1H4GFD9"/>
<dbReference type="RefSeq" id="WP_091827566.1">
    <property type="nucleotide sequence ID" value="NZ_FNRJ01000016.1"/>
</dbReference>
<reference evidence="2" key="1">
    <citation type="submission" date="2016-10" db="EMBL/GenBank/DDBJ databases">
        <authorList>
            <person name="Varghese N."/>
            <person name="Submissions S."/>
        </authorList>
    </citation>
    <scope>NUCLEOTIDE SEQUENCE [LARGE SCALE GENOMIC DNA]</scope>
    <source>
        <strain evidence="2">DSM 11526</strain>
    </source>
</reference>
<protein>
    <submittedName>
        <fullName evidence="1">Uncharacterized protein</fullName>
    </submittedName>
</protein>
<dbReference type="EMBL" id="FNRJ01000016">
    <property type="protein sequence ID" value="SEB08299.1"/>
    <property type="molecule type" value="Genomic_DNA"/>
</dbReference>
<sequence length="219" mass="25164">MGFDVTFHSISEAELEKYIFDVLNDPSCAEHRAKEISQGNNDKFEDIFRIYDNALLYWYRERKDSESQEIGVENFSSTFSLGIAALSGYLHPFWYSRDGALSLLANERPELKSFFNGYTKMEKSPLSSFNEGEDFTFNSNYSASGVINDVPSLKEWLENNKDFVSNRFEADGLDSLCRSVDYCIENDLLFLEASDVVVPFKDQSFSDLDNFKAHFLKNI</sequence>
<dbReference type="OrthoDB" id="5353153at2"/>
<evidence type="ECO:0000313" key="1">
    <source>
        <dbReference type="EMBL" id="SEB08299.1"/>
    </source>
</evidence>
<organism evidence="1 2">
    <name type="scientific">Marinobacterium iners DSM 11526</name>
    <dbReference type="NCBI Taxonomy" id="1122198"/>
    <lineage>
        <taxon>Bacteria</taxon>
        <taxon>Pseudomonadati</taxon>
        <taxon>Pseudomonadota</taxon>
        <taxon>Gammaproteobacteria</taxon>
        <taxon>Oceanospirillales</taxon>
        <taxon>Oceanospirillaceae</taxon>
        <taxon>Marinobacterium</taxon>
    </lineage>
</organism>
<evidence type="ECO:0000313" key="2">
    <source>
        <dbReference type="Proteomes" id="UP000242469"/>
    </source>
</evidence>
<accession>A0A1H4GFD9</accession>